<evidence type="ECO:0000313" key="2">
    <source>
        <dbReference type="EMBL" id="KAK1786809.1"/>
    </source>
</evidence>
<dbReference type="PANTHER" id="PTHR22014">
    <property type="entry name" value="RNA-BINDING PROTEIN 33"/>
    <property type="match status" value="1"/>
</dbReference>
<feature type="compositionally biased region" description="Pro residues" evidence="1">
    <location>
        <begin position="467"/>
        <end position="481"/>
    </location>
</feature>
<feature type="compositionally biased region" description="Polar residues" evidence="1">
    <location>
        <begin position="956"/>
        <end position="965"/>
    </location>
</feature>
<dbReference type="GO" id="GO:0003723">
    <property type="term" value="F:RNA binding"/>
    <property type="evidence" value="ECO:0007669"/>
    <property type="project" value="TreeGrafter"/>
</dbReference>
<feature type="compositionally biased region" description="Low complexity" evidence="1">
    <location>
        <begin position="585"/>
        <end position="603"/>
    </location>
</feature>
<feature type="compositionally biased region" description="Low complexity" evidence="1">
    <location>
        <begin position="364"/>
        <end position="377"/>
    </location>
</feature>
<evidence type="ECO:0000256" key="1">
    <source>
        <dbReference type="SAM" id="MobiDB-lite"/>
    </source>
</evidence>
<feature type="non-terminal residue" evidence="2">
    <location>
        <position position="1"/>
    </location>
</feature>
<feature type="region of interest" description="Disordered" evidence="1">
    <location>
        <begin position="337"/>
        <end position="493"/>
    </location>
</feature>
<accession>A0AAD8YUQ6</accession>
<sequence length="1157" mass="126348">FSFHSDLEGDLLEEDWLLSKKNASELSDEELNDDLLQSDEEDQNTSGQGEAVSLNVSSGLSTSYDLQGKDLDEGDYTGEGYELTEGEQGEGFSQEEEEYGVDKYGHEEDMEYTTTQNDEGYEDEVLDLQINEPLDDEFQVDDYSGEYGAESQEEQTDQQEMLEGVGPEEEGEGQDNSLITESEEVEAEAEPEVEIEVEQEADTKEESDEDEEDNEESGRQRFKTERKDVTVVRLSDAASKRRNIPETLELTEEAKADLLEFEEKERVRKQGRFGGRGRIGGVGGRGVPLMGTRGRGGGRGVLPLFGMGDFRGDGSVGKGRINEHRPPLMQVNLGMQPRMAPQQSHHHQSRPRGGPGLFANPVGPLSQQPLQLLMPHRSPGPLPPLPRPQPELHRPRGMSTPPPPAHANQQPKNIHINPHFRGPSSSPVQVPLMAPAQNQPRPNIGPQRFPGPVDFQQHLQGNFVQPQRPPPQEQWRGPPPLHQERDTFFGSEPRFPAQHMFDLPGPAPLMNNNVLPLGGPGPLSFPPPGGLGSAPGPGLGFGPLAVGQGQGPGGGGMFQREPQRGNLPPHNAGPPAPPGPRGFMGQHQPFAPQQQGPPFSPQHMPFGLQVRQRSIMQPHSQPQHHDPPLSHAALHQHHHRQDVPPQGHPQPLPLPPHNQHEQQRQPGEQHPIMHLSHPPFRQPLQGGPRQMQLRPQSGLQRNNPGRMRMVSPSPLQQLHNAPQRNSNLRELPIATSHATTAHPSQPTIPSRPITRAGQDMRSSQGVVGGAVGRGRGMAKSIPPTITSETKKASPVAQPSMAAQEPDEDEETRQYRLKIEEQKRLREEVLRRKEMRRQMQAGVRKKELLERIGSQTQTALAPPTASQPPPASTQPPQPVPSLAPNGAAPNTPPALRPSVKSRLQSSSTEPQTSRSEPIQKTPWQQQGRPMNPQNPLRQGPPLPNLQSGGAALADAEGSSNTQSGQPQPIRPGGKRTVMQRTSSAGFTHIPPKVRVVKRLGEAGPNPSTPPQQQQQQQQQPIGRPAPQQRLGAIRKVTVATSSAPQQQEAGCGMANQTNRVVVPGLGRGRGAPGGRGGGRVMMPANRQSPRGPDLQPSTVSIDGLSSSTTEKQIKNLLNSIGPIQAGYLHNTDRRANFLCPHYDCVMPLDLISVLKNTY</sequence>
<evidence type="ECO:0000313" key="3">
    <source>
        <dbReference type="Proteomes" id="UP001239994"/>
    </source>
</evidence>
<dbReference type="Proteomes" id="UP001239994">
    <property type="component" value="Unassembled WGS sequence"/>
</dbReference>
<feature type="compositionally biased region" description="Polar residues" evidence="1">
    <location>
        <begin position="693"/>
        <end position="703"/>
    </location>
</feature>
<protein>
    <recommendedName>
        <fullName evidence="4">RRM domain-containing protein</fullName>
    </recommendedName>
</protein>
<feature type="compositionally biased region" description="Pro residues" evidence="1">
    <location>
        <begin position="571"/>
        <end position="580"/>
    </location>
</feature>
<feature type="compositionally biased region" description="Pro residues" evidence="1">
    <location>
        <begin position="646"/>
        <end position="656"/>
    </location>
</feature>
<feature type="region of interest" description="Disordered" evidence="1">
    <location>
        <begin position="133"/>
        <end position="227"/>
    </location>
</feature>
<feature type="compositionally biased region" description="Acidic residues" evidence="1">
    <location>
        <begin position="26"/>
        <end position="43"/>
    </location>
</feature>
<proteinExistence type="predicted"/>
<feature type="compositionally biased region" description="Acidic residues" evidence="1">
    <location>
        <begin position="72"/>
        <end position="99"/>
    </location>
</feature>
<feature type="region of interest" description="Disordered" evidence="1">
    <location>
        <begin position="854"/>
        <end position="1024"/>
    </location>
</feature>
<feature type="compositionally biased region" description="Pro residues" evidence="1">
    <location>
        <begin position="864"/>
        <end position="880"/>
    </location>
</feature>
<dbReference type="EMBL" id="JAROKS010000024">
    <property type="protein sequence ID" value="KAK1786809.1"/>
    <property type="molecule type" value="Genomic_DNA"/>
</dbReference>
<reference evidence="2" key="1">
    <citation type="submission" date="2023-03" db="EMBL/GenBank/DDBJ databases">
        <title>Electrophorus voltai genome.</title>
        <authorList>
            <person name="Bian C."/>
        </authorList>
    </citation>
    <scope>NUCLEOTIDE SEQUENCE</scope>
    <source>
        <strain evidence="2">CB-2022</strain>
        <tissue evidence="2">Muscle</tissue>
    </source>
</reference>
<feature type="compositionally biased region" description="Low complexity" evidence="1">
    <location>
        <begin position="1009"/>
        <end position="1024"/>
    </location>
</feature>
<feature type="compositionally biased region" description="Polar residues" evidence="1">
    <location>
        <begin position="54"/>
        <end position="65"/>
    </location>
</feature>
<feature type="compositionally biased region" description="Acidic residues" evidence="1">
    <location>
        <begin position="133"/>
        <end position="144"/>
    </location>
</feature>
<feature type="compositionally biased region" description="Acidic residues" evidence="1">
    <location>
        <begin position="181"/>
        <end position="215"/>
    </location>
</feature>
<name>A0AAD8YUQ6_9TELE</name>
<feature type="region of interest" description="Disordered" evidence="1">
    <location>
        <begin position="736"/>
        <end position="816"/>
    </location>
</feature>
<feature type="compositionally biased region" description="Gly residues" evidence="1">
    <location>
        <begin position="548"/>
        <end position="557"/>
    </location>
</feature>
<gene>
    <name evidence="2" type="ORF">P4O66_017204</name>
</gene>
<feature type="region of interest" description="Disordered" evidence="1">
    <location>
        <begin position="521"/>
        <end position="706"/>
    </location>
</feature>
<feature type="compositionally biased region" description="Polar residues" evidence="1">
    <location>
        <begin position="736"/>
        <end position="748"/>
    </location>
</feature>
<feature type="compositionally biased region" description="Gly residues" evidence="1">
    <location>
        <begin position="766"/>
        <end position="775"/>
    </location>
</feature>
<dbReference type="InterPro" id="IPR039878">
    <property type="entry name" value="RBM33"/>
</dbReference>
<organism evidence="2 3">
    <name type="scientific">Electrophorus voltai</name>
    <dbReference type="NCBI Taxonomy" id="2609070"/>
    <lineage>
        <taxon>Eukaryota</taxon>
        <taxon>Metazoa</taxon>
        <taxon>Chordata</taxon>
        <taxon>Craniata</taxon>
        <taxon>Vertebrata</taxon>
        <taxon>Euteleostomi</taxon>
        <taxon>Actinopterygii</taxon>
        <taxon>Neopterygii</taxon>
        <taxon>Teleostei</taxon>
        <taxon>Ostariophysi</taxon>
        <taxon>Gymnotiformes</taxon>
        <taxon>Gymnotoidei</taxon>
        <taxon>Gymnotidae</taxon>
        <taxon>Electrophorus</taxon>
    </lineage>
</organism>
<feature type="compositionally biased region" description="Gly residues" evidence="1">
    <location>
        <begin position="530"/>
        <end position="541"/>
    </location>
</feature>
<dbReference type="PANTHER" id="PTHR22014:SF2">
    <property type="entry name" value="RNA-BINDING PROTEIN 33"/>
    <property type="match status" value="1"/>
</dbReference>
<keyword evidence="3" id="KW-1185">Reference proteome</keyword>
<evidence type="ECO:0008006" key="4">
    <source>
        <dbReference type="Google" id="ProtNLM"/>
    </source>
</evidence>
<feature type="compositionally biased region" description="Low complexity" evidence="1">
    <location>
        <begin position="854"/>
        <end position="863"/>
    </location>
</feature>
<dbReference type="AlphaFoldDB" id="A0AAD8YUQ6"/>
<feature type="region of interest" description="Disordered" evidence="1">
    <location>
        <begin position="25"/>
        <end position="99"/>
    </location>
</feature>
<feature type="non-terminal residue" evidence="2">
    <location>
        <position position="1157"/>
    </location>
</feature>
<comment type="caution">
    <text evidence="2">The sequence shown here is derived from an EMBL/GenBank/DDBJ whole genome shotgun (WGS) entry which is preliminary data.</text>
</comment>
<feature type="compositionally biased region" description="Basic and acidic residues" evidence="1">
    <location>
        <begin position="216"/>
        <end position="227"/>
    </location>
</feature>
<feature type="compositionally biased region" description="Pro residues" evidence="1">
    <location>
        <begin position="378"/>
        <end position="389"/>
    </location>
</feature>
<feature type="compositionally biased region" description="Polar residues" evidence="1">
    <location>
        <begin position="900"/>
        <end position="935"/>
    </location>
</feature>